<protein>
    <submittedName>
        <fullName evidence="2">Uncharacterized protein</fullName>
    </submittedName>
</protein>
<name>A0A9D5D387_9LILI</name>
<reference evidence="2" key="1">
    <citation type="submission" date="2021-03" db="EMBL/GenBank/DDBJ databases">
        <authorList>
            <person name="Li Z."/>
            <person name="Yang C."/>
        </authorList>
    </citation>
    <scope>NUCLEOTIDE SEQUENCE</scope>
    <source>
        <strain evidence="2">Dzin_1.0</strain>
        <tissue evidence="2">Leaf</tissue>
    </source>
</reference>
<sequence length="85" mass="9356">MLLQGRIAEGIGERGSHEHELGTALFQASMNVMFWGSAAGTSFKKRILATATTLVRPWLWRQPRSGSEVRGGRSAASRQWAEAQN</sequence>
<organism evidence="2 3">
    <name type="scientific">Dioscorea zingiberensis</name>
    <dbReference type="NCBI Taxonomy" id="325984"/>
    <lineage>
        <taxon>Eukaryota</taxon>
        <taxon>Viridiplantae</taxon>
        <taxon>Streptophyta</taxon>
        <taxon>Embryophyta</taxon>
        <taxon>Tracheophyta</taxon>
        <taxon>Spermatophyta</taxon>
        <taxon>Magnoliopsida</taxon>
        <taxon>Liliopsida</taxon>
        <taxon>Dioscoreales</taxon>
        <taxon>Dioscoreaceae</taxon>
        <taxon>Dioscorea</taxon>
    </lineage>
</organism>
<proteinExistence type="predicted"/>
<dbReference type="Proteomes" id="UP001085076">
    <property type="component" value="Miscellaneous, Linkage group lg02"/>
</dbReference>
<keyword evidence="3" id="KW-1185">Reference proteome</keyword>
<evidence type="ECO:0000313" key="2">
    <source>
        <dbReference type="EMBL" id="KAJ0983632.1"/>
    </source>
</evidence>
<accession>A0A9D5D387</accession>
<evidence type="ECO:0000313" key="3">
    <source>
        <dbReference type="Proteomes" id="UP001085076"/>
    </source>
</evidence>
<feature type="region of interest" description="Disordered" evidence="1">
    <location>
        <begin position="64"/>
        <end position="85"/>
    </location>
</feature>
<comment type="caution">
    <text evidence="2">The sequence shown here is derived from an EMBL/GenBank/DDBJ whole genome shotgun (WGS) entry which is preliminary data.</text>
</comment>
<evidence type="ECO:0000256" key="1">
    <source>
        <dbReference type="SAM" id="MobiDB-lite"/>
    </source>
</evidence>
<reference evidence="2" key="2">
    <citation type="journal article" date="2022" name="Hortic Res">
        <title>The genome of Dioscorea zingiberensis sheds light on the biosynthesis, origin and evolution of the medicinally important diosgenin saponins.</title>
        <authorList>
            <person name="Li Y."/>
            <person name="Tan C."/>
            <person name="Li Z."/>
            <person name="Guo J."/>
            <person name="Li S."/>
            <person name="Chen X."/>
            <person name="Wang C."/>
            <person name="Dai X."/>
            <person name="Yang H."/>
            <person name="Song W."/>
            <person name="Hou L."/>
            <person name="Xu J."/>
            <person name="Tong Z."/>
            <person name="Xu A."/>
            <person name="Yuan X."/>
            <person name="Wang W."/>
            <person name="Yang Q."/>
            <person name="Chen L."/>
            <person name="Sun Z."/>
            <person name="Wang K."/>
            <person name="Pan B."/>
            <person name="Chen J."/>
            <person name="Bao Y."/>
            <person name="Liu F."/>
            <person name="Qi X."/>
            <person name="Gang D.R."/>
            <person name="Wen J."/>
            <person name="Li J."/>
        </authorList>
    </citation>
    <scope>NUCLEOTIDE SEQUENCE</scope>
    <source>
        <strain evidence="2">Dzin_1.0</strain>
    </source>
</reference>
<gene>
    <name evidence="2" type="ORF">J5N97_011887</name>
</gene>
<dbReference type="AlphaFoldDB" id="A0A9D5D387"/>
<dbReference type="EMBL" id="JAGGNH010000002">
    <property type="protein sequence ID" value="KAJ0983632.1"/>
    <property type="molecule type" value="Genomic_DNA"/>
</dbReference>